<reference evidence="1 2" key="1">
    <citation type="submission" date="2016-12" db="EMBL/GenBank/DDBJ databases">
        <title>Diversity of luminous bacteria.</title>
        <authorList>
            <person name="Yoshizawa S."/>
            <person name="Kogure K."/>
        </authorList>
    </citation>
    <scope>NUCLEOTIDE SEQUENCE [LARGE SCALE GENOMIC DNA]</scope>
    <source>
        <strain evidence="1 2">LC1-200</strain>
    </source>
</reference>
<proteinExistence type="predicted"/>
<evidence type="ECO:0000313" key="1">
    <source>
        <dbReference type="EMBL" id="PQJ62485.1"/>
    </source>
</evidence>
<dbReference type="Proteomes" id="UP000238730">
    <property type="component" value="Unassembled WGS sequence"/>
</dbReference>
<evidence type="ECO:0000313" key="2">
    <source>
        <dbReference type="Proteomes" id="UP000238730"/>
    </source>
</evidence>
<dbReference type="EMBL" id="MSCJ01000003">
    <property type="protein sequence ID" value="PQJ62485.1"/>
    <property type="molecule type" value="Genomic_DNA"/>
</dbReference>
<name>A0A2S7VKM2_PHOAN</name>
<gene>
    <name evidence="1" type="ORF">BTO08_19850</name>
</gene>
<protein>
    <submittedName>
        <fullName evidence="1">Uncharacterized protein</fullName>
    </submittedName>
</protein>
<sequence length="161" mass="18978">MKVVRHSYDADLELQHIYIEVHAERYHHLKAFIEAYYCFTYGAVTKQDKPDWQAIFDIGIRTTNAAKIMDRKLLIRDMLVPLSVIIGYMKAMVRDDVLTIEGLRNLLNEQLKYVVMTREEYAYLSKQGLRDAMPISFYQREHKHYNQISARYDVAGITLVE</sequence>
<dbReference type="RefSeq" id="WP_105062291.1">
    <property type="nucleotide sequence ID" value="NZ_MSCJ01000003.1"/>
</dbReference>
<dbReference type="AlphaFoldDB" id="A0A2S7VKM2"/>
<accession>A0A2S7VKM2</accession>
<comment type="caution">
    <text evidence="1">The sequence shown here is derived from an EMBL/GenBank/DDBJ whole genome shotgun (WGS) entry which is preliminary data.</text>
</comment>
<organism evidence="1 2">
    <name type="scientific">Photobacterium angustum</name>
    <dbReference type="NCBI Taxonomy" id="661"/>
    <lineage>
        <taxon>Bacteria</taxon>
        <taxon>Pseudomonadati</taxon>
        <taxon>Pseudomonadota</taxon>
        <taxon>Gammaproteobacteria</taxon>
        <taxon>Vibrionales</taxon>
        <taxon>Vibrionaceae</taxon>
        <taxon>Photobacterium</taxon>
    </lineage>
</organism>
<dbReference type="OrthoDB" id="5829898at2"/>